<dbReference type="Proteomes" id="UP000023152">
    <property type="component" value="Unassembled WGS sequence"/>
</dbReference>
<dbReference type="EMBL" id="ASPP01040291">
    <property type="protein sequence ID" value="ETO00683.1"/>
    <property type="molecule type" value="Genomic_DNA"/>
</dbReference>
<gene>
    <name evidence="2" type="ORF">RFI_36756</name>
</gene>
<evidence type="ECO:0000313" key="2">
    <source>
        <dbReference type="EMBL" id="ETO00683.1"/>
    </source>
</evidence>
<feature type="compositionally biased region" description="Acidic residues" evidence="1">
    <location>
        <begin position="243"/>
        <end position="258"/>
    </location>
</feature>
<proteinExistence type="predicted"/>
<name>X6LFA8_RETFI</name>
<dbReference type="AlphaFoldDB" id="X6LFA8"/>
<feature type="region of interest" description="Disordered" evidence="1">
    <location>
        <begin position="212"/>
        <end position="281"/>
    </location>
</feature>
<feature type="compositionally biased region" description="Polar residues" evidence="1">
    <location>
        <begin position="218"/>
        <end position="230"/>
    </location>
</feature>
<accession>X6LFA8</accession>
<comment type="caution">
    <text evidence="2">The sequence shown here is derived from an EMBL/GenBank/DDBJ whole genome shotgun (WGS) entry which is preliminary data.</text>
</comment>
<evidence type="ECO:0000256" key="1">
    <source>
        <dbReference type="SAM" id="MobiDB-lite"/>
    </source>
</evidence>
<sequence>MFDNNRKSLMSEYKLISPPCSSKFEIILTTAPKVASQSGYEEFFVVCGFLRSSMAQPVKIQKTGGLQKSQPAIISQPKDPGVINVPDFSLGPGDDKALQNQANKAKEAPVSKSLRDGLYAPFPKARPNPYTVASASNKLEEMYALTSHIFKFFLKQNNQNAEETQKETETSEEQSNKKVTVGSFTCFQLIGGRTTVPKAVTTSVMAHSRIRYSEEHVSNGNSLSSKTTQAKKPDKPAITTQDNDNEEEEEEEADADGDDEHKQNEETTEQFHMESDEEESN</sequence>
<keyword evidence="3" id="KW-1185">Reference proteome</keyword>
<evidence type="ECO:0000313" key="3">
    <source>
        <dbReference type="Proteomes" id="UP000023152"/>
    </source>
</evidence>
<protein>
    <submittedName>
        <fullName evidence="2">Uncharacterized protein</fullName>
    </submittedName>
</protein>
<reference evidence="2 3" key="1">
    <citation type="journal article" date="2013" name="Curr. Biol.">
        <title>The Genome of the Foraminiferan Reticulomyxa filosa.</title>
        <authorList>
            <person name="Glockner G."/>
            <person name="Hulsmann N."/>
            <person name="Schleicher M."/>
            <person name="Noegel A.A."/>
            <person name="Eichinger L."/>
            <person name="Gallinger C."/>
            <person name="Pawlowski J."/>
            <person name="Sierra R."/>
            <person name="Euteneuer U."/>
            <person name="Pillet L."/>
            <person name="Moustafa A."/>
            <person name="Platzer M."/>
            <person name="Groth M."/>
            <person name="Szafranski K."/>
            <person name="Schliwa M."/>
        </authorList>
    </citation>
    <scope>NUCLEOTIDE SEQUENCE [LARGE SCALE GENOMIC DNA]</scope>
</reference>
<feature type="compositionally biased region" description="Basic and acidic residues" evidence="1">
    <location>
        <begin position="259"/>
        <end position="274"/>
    </location>
</feature>
<organism evidence="2 3">
    <name type="scientific">Reticulomyxa filosa</name>
    <dbReference type="NCBI Taxonomy" id="46433"/>
    <lineage>
        <taxon>Eukaryota</taxon>
        <taxon>Sar</taxon>
        <taxon>Rhizaria</taxon>
        <taxon>Retaria</taxon>
        <taxon>Foraminifera</taxon>
        <taxon>Monothalamids</taxon>
        <taxon>Reticulomyxidae</taxon>
        <taxon>Reticulomyxa</taxon>
    </lineage>
</organism>